<evidence type="ECO:0000313" key="4">
    <source>
        <dbReference type="Proteomes" id="UP000183920"/>
    </source>
</evidence>
<dbReference type="NCBIfam" id="TIGR01626">
    <property type="entry name" value="ytfJ_HI0045"/>
    <property type="match status" value="1"/>
</dbReference>
<evidence type="ECO:0000256" key="1">
    <source>
        <dbReference type="SAM" id="SignalP"/>
    </source>
</evidence>
<gene>
    <name evidence="2" type="ORF">BN1804_02894</name>
    <name evidence="3" type="ORF">JFQ69_15615</name>
</gene>
<name>A0A0G4QF43_9GAMM</name>
<protein>
    <submittedName>
        <fullName evidence="3">YtfJ family protein</fullName>
    </submittedName>
</protein>
<evidence type="ECO:0000313" key="5">
    <source>
        <dbReference type="Proteomes" id="UP000619976"/>
    </source>
</evidence>
<proteinExistence type="predicted"/>
<dbReference type="EMBL" id="JAEKCB010000009">
    <property type="protein sequence ID" value="MBJ2119089.1"/>
    <property type="molecule type" value="Genomic_DNA"/>
</dbReference>
<dbReference type="Proteomes" id="UP000619976">
    <property type="component" value="Unassembled WGS sequence"/>
</dbReference>
<dbReference type="EMBL" id="CVRY01000006">
    <property type="protein sequence ID" value="CRL64236.1"/>
    <property type="molecule type" value="Genomic_DNA"/>
</dbReference>
<feature type="signal peptide" evidence="1">
    <location>
        <begin position="1"/>
        <end position="19"/>
    </location>
</feature>
<keyword evidence="5" id="KW-1185">Reference proteome</keyword>
<sequence length="186" mass="20356" precursor="true">MHKITLAALLLSTSTWAFAHNITENTVLPAVTINDKGELLYDTTKDKFSYQNWNSGLLSGKVRTVQHIAGRSKAKEMNAPFIEAVKLAKFPHASYQTTTIINTDDAVFGTGPFVRGSVEDSKKEFPWSQFIVDADGAALKGWGLEKESSAIIVLDKQGKVRFVKEGVLSGAEITSAINLINDLIKE</sequence>
<feature type="chain" id="PRO_5002568534" evidence="1">
    <location>
        <begin position="20"/>
        <end position="186"/>
    </location>
</feature>
<dbReference type="RefSeq" id="WP_072064570.1">
    <property type="nucleotide sequence ID" value="NZ_CAXOKJ010000005.1"/>
</dbReference>
<accession>A0A0G4QF43</accession>
<evidence type="ECO:0000313" key="3">
    <source>
        <dbReference type="EMBL" id="MBJ2119089.1"/>
    </source>
</evidence>
<evidence type="ECO:0000313" key="2">
    <source>
        <dbReference type="EMBL" id="CRL64236.1"/>
    </source>
</evidence>
<reference evidence="4" key="1">
    <citation type="submission" date="2015-06" db="EMBL/GenBank/DDBJ databases">
        <authorList>
            <person name="Urmite Genomes"/>
        </authorList>
    </citation>
    <scope>NUCLEOTIDE SEQUENCE [LARGE SCALE GENOMIC DNA]</scope>
    <source>
        <strain evidence="4">CSUR P1867</strain>
    </source>
</reference>
<reference evidence="3 5" key="3">
    <citation type="submission" date="2020-12" db="EMBL/GenBank/DDBJ databases">
        <title>Enhanced detection system for hospital associated transmission using whole genome sequencing surveillance.</title>
        <authorList>
            <person name="Harrison L.H."/>
            <person name="Van Tyne D."/>
            <person name="Marsh J.W."/>
            <person name="Griffith M.P."/>
            <person name="Snyder D.J."/>
            <person name="Cooper V.S."/>
            <person name="Mustapha M."/>
        </authorList>
    </citation>
    <scope>NUCLEOTIDE SEQUENCE [LARGE SCALE GENOMIC DNA]</scope>
    <source>
        <strain evidence="3 5">PR00195</strain>
    </source>
</reference>
<reference evidence="2" key="2">
    <citation type="submission" date="2015-06" db="EMBL/GenBank/DDBJ databases">
        <authorList>
            <person name="Urmite Genomes Urmite Genomes"/>
        </authorList>
    </citation>
    <scope>NUCLEOTIDE SEQUENCE [LARGE SCALE GENOMIC DNA]</scope>
    <source>
        <strain evidence="2">CSUR P1867</strain>
    </source>
</reference>
<dbReference type="Pfam" id="PF09695">
    <property type="entry name" value="YtfJ_HI0045"/>
    <property type="match status" value="1"/>
</dbReference>
<organism evidence="2 4">
    <name type="scientific">Proteus penneri</name>
    <dbReference type="NCBI Taxonomy" id="102862"/>
    <lineage>
        <taxon>Bacteria</taxon>
        <taxon>Pseudomonadati</taxon>
        <taxon>Pseudomonadota</taxon>
        <taxon>Gammaproteobacteria</taxon>
        <taxon>Enterobacterales</taxon>
        <taxon>Morganellaceae</taxon>
        <taxon>Proteus</taxon>
    </lineage>
</organism>
<dbReference type="Proteomes" id="UP000183920">
    <property type="component" value="Unassembled WGS sequence"/>
</dbReference>
<dbReference type="InterPro" id="IPR006513">
    <property type="entry name" value="YtfJ_HI0045"/>
</dbReference>
<dbReference type="AlphaFoldDB" id="A0A0G4QF43"/>
<keyword evidence="1" id="KW-0732">Signal</keyword>